<keyword evidence="5" id="KW-1185">Reference proteome</keyword>
<feature type="compositionally biased region" description="Basic and acidic residues" evidence="2">
    <location>
        <begin position="473"/>
        <end position="482"/>
    </location>
</feature>
<proteinExistence type="predicted"/>
<sequence>MTSNGAPLGDADTKNSLEKIKRQLASSSGRNLLQGPLLKRSETLRKWNERWVILDPTTGKMEYKVRRNEPTVKGTMLFDANSTITISPVNFQGLPKYDGCCFYIGTPQKKDYFLCAETPGAARAWVSTLHATQLVLKAHKEAVNTLSGNGSTKLGTVATVVAAANSTALEASKEIEGAMQIAMRNALGVMLNRTSDAPMDDLSIMKETLRVKDEELQNLARDLRARDSTIKEIAEKLSETAEAAEAAASAAHTMDEQRRIACVEIKRLTRDSEKRLESSTLKVRELEENIMTLSRERDQLIKQRDSALQEAHLWRTELAKARERAVILEGAVVRAEEKVRVTEGDAEARLKEATEKEAAAAKEKEELLAYINMLQEQLKRQQVETRQVFKEKTESCSGVDGDLPLTKHVNPSEENVDKACLSVSKALPVPAESEWSDIQTTTEATIADVREVSPDTDGSSLDIPVVTFPVNGHQEHSSSHQP</sequence>
<dbReference type="PANTHER" id="PTHR22902:SF49">
    <property type="entry name" value="OS03G0666200 PROTEIN"/>
    <property type="match status" value="1"/>
</dbReference>
<reference evidence="5" key="1">
    <citation type="submission" date="2024-07" db="EMBL/GenBank/DDBJ databases">
        <title>Two chromosome-level genome assemblies of Korean endemic species Abeliophyllum distichum and Forsythia ovata (Oleaceae).</title>
        <authorList>
            <person name="Jang H."/>
        </authorList>
    </citation>
    <scope>NUCLEOTIDE SEQUENCE [LARGE SCALE GENOMIC DNA]</scope>
</reference>
<dbReference type="Gene3D" id="2.30.29.30">
    <property type="entry name" value="Pleckstrin-homology domain (PH domain)/Phosphotyrosine-binding domain (PTB)"/>
    <property type="match status" value="1"/>
</dbReference>
<gene>
    <name evidence="4" type="ORF">Fot_37451</name>
</gene>
<dbReference type="SMART" id="SM00233">
    <property type="entry name" value="PH"/>
    <property type="match status" value="1"/>
</dbReference>
<evidence type="ECO:0000259" key="3">
    <source>
        <dbReference type="PROSITE" id="PS50003"/>
    </source>
</evidence>
<dbReference type="EMBL" id="JBFOLJ010000011">
    <property type="protein sequence ID" value="KAL2493694.1"/>
    <property type="molecule type" value="Genomic_DNA"/>
</dbReference>
<dbReference type="InterPro" id="IPR045188">
    <property type="entry name" value="Boi1/Boi2-like"/>
</dbReference>
<feature type="region of interest" description="Disordered" evidence="2">
    <location>
        <begin position="450"/>
        <end position="482"/>
    </location>
</feature>
<evidence type="ECO:0000256" key="2">
    <source>
        <dbReference type="SAM" id="MobiDB-lite"/>
    </source>
</evidence>
<comment type="caution">
    <text evidence="4">The sequence shown here is derived from an EMBL/GenBank/DDBJ whole genome shotgun (WGS) entry which is preliminary data.</text>
</comment>
<organism evidence="4 5">
    <name type="scientific">Forsythia ovata</name>
    <dbReference type="NCBI Taxonomy" id="205694"/>
    <lineage>
        <taxon>Eukaryota</taxon>
        <taxon>Viridiplantae</taxon>
        <taxon>Streptophyta</taxon>
        <taxon>Embryophyta</taxon>
        <taxon>Tracheophyta</taxon>
        <taxon>Spermatophyta</taxon>
        <taxon>Magnoliopsida</taxon>
        <taxon>eudicotyledons</taxon>
        <taxon>Gunneridae</taxon>
        <taxon>Pentapetalae</taxon>
        <taxon>asterids</taxon>
        <taxon>lamiids</taxon>
        <taxon>Lamiales</taxon>
        <taxon>Oleaceae</taxon>
        <taxon>Forsythieae</taxon>
        <taxon>Forsythia</taxon>
    </lineage>
</organism>
<dbReference type="PROSITE" id="PS50003">
    <property type="entry name" value="PH_DOMAIN"/>
    <property type="match status" value="1"/>
</dbReference>
<protein>
    <submittedName>
        <fullName evidence="4">Pleckstrin-like proteiny (PH) domain-containing protein</fullName>
    </submittedName>
</protein>
<dbReference type="FunFam" id="2.30.29.30:FF:000234">
    <property type="entry name" value="Pleckstrin homology (PH) domain-containing protein"/>
    <property type="match status" value="1"/>
</dbReference>
<dbReference type="Pfam" id="PF00169">
    <property type="entry name" value="PH"/>
    <property type="match status" value="1"/>
</dbReference>
<dbReference type="SUPFAM" id="SSF50729">
    <property type="entry name" value="PH domain-like"/>
    <property type="match status" value="1"/>
</dbReference>
<accession>A0ABD1S0F7</accession>
<dbReference type="Proteomes" id="UP001604277">
    <property type="component" value="Unassembled WGS sequence"/>
</dbReference>
<evidence type="ECO:0000313" key="5">
    <source>
        <dbReference type="Proteomes" id="UP001604277"/>
    </source>
</evidence>
<evidence type="ECO:0000256" key="1">
    <source>
        <dbReference type="SAM" id="Coils"/>
    </source>
</evidence>
<name>A0ABD1S0F7_9LAMI</name>
<dbReference type="CDD" id="cd00821">
    <property type="entry name" value="PH"/>
    <property type="match status" value="1"/>
</dbReference>
<dbReference type="InterPro" id="IPR001849">
    <property type="entry name" value="PH_domain"/>
</dbReference>
<dbReference type="InterPro" id="IPR011993">
    <property type="entry name" value="PH-like_dom_sf"/>
</dbReference>
<feature type="domain" description="PH" evidence="3">
    <location>
        <begin position="30"/>
        <end position="134"/>
    </location>
</feature>
<evidence type="ECO:0000313" key="4">
    <source>
        <dbReference type="EMBL" id="KAL2493694.1"/>
    </source>
</evidence>
<keyword evidence="1" id="KW-0175">Coiled coil</keyword>
<dbReference type="PANTHER" id="PTHR22902">
    <property type="entry name" value="SESQUIPEDALIAN"/>
    <property type="match status" value="1"/>
</dbReference>
<dbReference type="AlphaFoldDB" id="A0ABD1S0F7"/>
<feature type="coiled-coil region" evidence="1">
    <location>
        <begin position="269"/>
        <end position="338"/>
    </location>
</feature>